<organism evidence="2 3">
    <name type="scientific">Tripterygium wilfordii</name>
    <name type="common">Thunder God vine</name>
    <dbReference type="NCBI Taxonomy" id="458696"/>
    <lineage>
        <taxon>Eukaryota</taxon>
        <taxon>Viridiplantae</taxon>
        <taxon>Streptophyta</taxon>
        <taxon>Embryophyta</taxon>
        <taxon>Tracheophyta</taxon>
        <taxon>Spermatophyta</taxon>
        <taxon>Magnoliopsida</taxon>
        <taxon>eudicotyledons</taxon>
        <taxon>Gunneridae</taxon>
        <taxon>Pentapetalae</taxon>
        <taxon>rosids</taxon>
        <taxon>fabids</taxon>
        <taxon>Celastrales</taxon>
        <taxon>Celastraceae</taxon>
        <taxon>Tripterygium</taxon>
    </lineage>
</organism>
<feature type="region of interest" description="Disordered" evidence="1">
    <location>
        <begin position="156"/>
        <end position="175"/>
    </location>
</feature>
<comment type="caution">
    <text evidence="2">The sequence shown here is derived from an EMBL/GenBank/DDBJ whole genome shotgun (WGS) entry which is preliminary data.</text>
</comment>
<accession>A0A7J7D5J9</accession>
<evidence type="ECO:0000313" key="3">
    <source>
        <dbReference type="Proteomes" id="UP000593562"/>
    </source>
</evidence>
<dbReference type="Pfam" id="PF03004">
    <property type="entry name" value="Transposase_24"/>
    <property type="match status" value="1"/>
</dbReference>
<gene>
    <name evidence="2" type="ORF">HS088_TW10G00595</name>
</gene>
<dbReference type="InterPro" id="IPR004252">
    <property type="entry name" value="Probable_transposase_24"/>
</dbReference>
<protein>
    <submittedName>
        <fullName evidence="2">Uncharacterized protein</fullName>
    </submittedName>
</protein>
<dbReference type="AlphaFoldDB" id="A0A7J7D5J9"/>
<proteinExistence type="predicted"/>
<name>A0A7J7D5J9_TRIWF</name>
<evidence type="ECO:0000313" key="2">
    <source>
        <dbReference type="EMBL" id="KAF5741592.1"/>
    </source>
</evidence>
<dbReference type="PANTHER" id="PTHR33499:SF27">
    <property type="entry name" value="TRANSPOSASE TNP1_EN_SPM-LIKE DOMAIN-CONTAINING PROTEIN"/>
    <property type="match status" value="1"/>
</dbReference>
<keyword evidence="3" id="KW-1185">Reference proteome</keyword>
<dbReference type="Proteomes" id="UP000593562">
    <property type="component" value="Unassembled WGS sequence"/>
</dbReference>
<feature type="compositionally biased region" description="Basic and acidic residues" evidence="1">
    <location>
        <begin position="159"/>
        <end position="175"/>
    </location>
</feature>
<evidence type="ECO:0000256" key="1">
    <source>
        <dbReference type="SAM" id="MobiDB-lite"/>
    </source>
</evidence>
<sequence>MPDDIQRAVGKNSRDVVNFCGYIVRSMAPLFVEKEGKMMDAKWEDIVGTIGELMWTQVKEKFIVAEGKQYKFQAFVIDTMRRLYRIWKHRLHETYKRFQTDEERLENVPSDVKSEDWKLLIEYFSSEKFQKISQRNTANRAKLVTKHTCGTRSFAEVEESMRDPISGKKPPPDEIWLKQHTKKSKEGELQWSDPISKEVHEKLHDLVVQQEETPPESQLTNDEMLLQVLGQKSGYFRGKGAGTRPPTKRTRYLENMQEEVQRAVDSARESMIESLRADVSNELKAEIRKTVEMELKNDLTEQIQRQFNAMFQARMAAFLGSSSQSDTSVPTRPTNPG</sequence>
<reference evidence="2 3" key="1">
    <citation type="journal article" date="2020" name="Nat. Commun.">
        <title>Genome of Tripterygium wilfordii and identification of cytochrome P450 involved in triptolide biosynthesis.</title>
        <authorList>
            <person name="Tu L."/>
            <person name="Su P."/>
            <person name="Zhang Z."/>
            <person name="Gao L."/>
            <person name="Wang J."/>
            <person name="Hu T."/>
            <person name="Zhou J."/>
            <person name="Zhang Y."/>
            <person name="Zhao Y."/>
            <person name="Liu Y."/>
            <person name="Song Y."/>
            <person name="Tong Y."/>
            <person name="Lu Y."/>
            <person name="Yang J."/>
            <person name="Xu C."/>
            <person name="Jia M."/>
            <person name="Peters R.J."/>
            <person name="Huang L."/>
            <person name="Gao W."/>
        </authorList>
    </citation>
    <scope>NUCLEOTIDE SEQUENCE [LARGE SCALE GENOMIC DNA]</scope>
    <source>
        <strain evidence="3">cv. XIE 37</strain>
        <tissue evidence="2">Leaf</tissue>
    </source>
</reference>
<dbReference type="PANTHER" id="PTHR33499">
    <property type="entry name" value="OS12G0282400 PROTEIN-RELATED"/>
    <property type="match status" value="1"/>
</dbReference>
<dbReference type="InParanoid" id="A0A7J7D5J9"/>
<dbReference type="EMBL" id="JAAARO010000010">
    <property type="protein sequence ID" value="KAF5741592.1"/>
    <property type="molecule type" value="Genomic_DNA"/>
</dbReference>